<keyword evidence="1" id="KW-1133">Transmembrane helix</keyword>
<dbReference type="AlphaFoldDB" id="A0A1I8A7V3"/>
<accession>A0A1I8A7V3</accession>
<keyword evidence="2" id="KW-1185">Reference proteome</keyword>
<sequence>MEHLIVSHPPLLTFESYPPGAHPSCCCSWPQDRSPYLGTLAVFWVMLTCTVYATYKFLRPKKVDKDQRGEELPKEEEREKYLEDLLYFYDDVIQSYRKASEDLVHFKTVSSSNRSALFRAEERLSGLIAELR</sequence>
<dbReference type="Proteomes" id="UP000095287">
    <property type="component" value="Unplaced"/>
</dbReference>
<proteinExistence type="predicted"/>
<protein>
    <submittedName>
        <fullName evidence="3">RIC3 domain-containing protein</fullName>
    </submittedName>
</protein>
<feature type="transmembrane region" description="Helical" evidence="1">
    <location>
        <begin position="36"/>
        <end position="58"/>
    </location>
</feature>
<keyword evidence="1" id="KW-0472">Membrane</keyword>
<keyword evidence="1" id="KW-0812">Transmembrane</keyword>
<organism evidence="2 3">
    <name type="scientific">Steinernema glaseri</name>
    <dbReference type="NCBI Taxonomy" id="37863"/>
    <lineage>
        <taxon>Eukaryota</taxon>
        <taxon>Metazoa</taxon>
        <taxon>Ecdysozoa</taxon>
        <taxon>Nematoda</taxon>
        <taxon>Chromadorea</taxon>
        <taxon>Rhabditida</taxon>
        <taxon>Tylenchina</taxon>
        <taxon>Panagrolaimomorpha</taxon>
        <taxon>Strongyloidoidea</taxon>
        <taxon>Steinernematidae</taxon>
        <taxon>Steinernema</taxon>
    </lineage>
</organism>
<evidence type="ECO:0000313" key="3">
    <source>
        <dbReference type="WBParaSite" id="L893_g33880.t1"/>
    </source>
</evidence>
<name>A0A1I8A7V3_9BILA</name>
<evidence type="ECO:0000256" key="1">
    <source>
        <dbReference type="SAM" id="Phobius"/>
    </source>
</evidence>
<reference evidence="3" key="1">
    <citation type="submission" date="2016-11" db="UniProtKB">
        <authorList>
            <consortium name="WormBaseParasite"/>
        </authorList>
    </citation>
    <scope>IDENTIFICATION</scope>
</reference>
<evidence type="ECO:0000313" key="2">
    <source>
        <dbReference type="Proteomes" id="UP000095287"/>
    </source>
</evidence>
<dbReference type="WBParaSite" id="L893_g33880.t1">
    <property type="protein sequence ID" value="L893_g33880.t1"/>
    <property type="gene ID" value="L893_g33880"/>
</dbReference>